<organism evidence="1 2">
    <name type="scientific">Scortum barcoo</name>
    <name type="common">barcoo grunter</name>
    <dbReference type="NCBI Taxonomy" id="214431"/>
    <lineage>
        <taxon>Eukaryota</taxon>
        <taxon>Metazoa</taxon>
        <taxon>Chordata</taxon>
        <taxon>Craniata</taxon>
        <taxon>Vertebrata</taxon>
        <taxon>Euteleostomi</taxon>
        <taxon>Actinopterygii</taxon>
        <taxon>Neopterygii</taxon>
        <taxon>Teleostei</taxon>
        <taxon>Neoteleostei</taxon>
        <taxon>Acanthomorphata</taxon>
        <taxon>Eupercaria</taxon>
        <taxon>Centrarchiformes</taxon>
        <taxon>Terapontoidei</taxon>
        <taxon>Terapontidae</taxon>
        <taxon>Scortum</taxon>
    </lineage>
</organism>
<dbReference type="EMBL" id="CM041549">
    <property type="protein sequence ID" value="KAI3357066.1"/>
    <property type="molecule type" value="Genomic_DNA"/>
</dbReference>
<proteinExistence type="predicted"/>
<protein>
    <submittedName>
        <fullName evidence="1">Uncharacterized protein</fullName>
    </submittedName>
</protein>
<keyword evidence="2" id="KW-1185">Reference proteome</keyword>
<gene>
    <name evidence="1" type="ORF">L3Q82_015453</name>
</gene>
<reference evidence="1" key="1">
    <citation type="submission" date="2022-04" db="EMBL/GenBank/DDBJ databases">
        <title>Jade perch genome.</title>
        <authorList>
            <person name="Chao B."/>
        </authorList>
    </citation>
    <scope>NUCLEOTIDE SEQUENCE</scope>
    <source>
        <strain evidence="1">CB-2022</strain>
    </source>
</reference>
<sequence length="263" mass="29209">MLEIFAMSPSSWQGPHAQPLSTPGSTATLMRPDVVPAGTKLEPTMVKLRTVTGELAPMLGRGVVAITAPCTGPATLSRGVDRLAAVREVWKRSSDNLELRQQEELWQLLWEFKDIFALTEEEVGLTHLVQHEIDTGLYNSVTKKDSYRILCPASTSLWTRCLAHPGSPHWICAVGIGKVPLSPEARPKTAFCTSRGLWQFRVLCFGLCNAPATFERLMEKVLADVPRQECLVYLDDILFHGSSFQAALGALRRTLYRGYQQLD</sequence>
<evidence type="ECO:0000313" key="2">
    <source>
        <dbReference type="Proteomes" id="UP000831701"/>
    </source>
</evidence>
<comment type="caution">
    <text evidence="1">The sequence shown here is derived from an EMBL/GenBank/DDBJ whole genome shotgun (WGS) entry which is preliminary data.</text>
</comment>
<dbReference type="Proteomes" id="UP000831701">
    <property type="component" value="Chromosome 19"/>
</dbReference>
<name>A0ACB8VNK5_9TELE</name>
<accession>A0ACB8VNK5</accession>
<evidence type="ECO:0000313" key="1">
    <source>
        <dbReference type="EMBL" id="KAI3357066.1"/>
    </source>
</evidence>